<protein>
    <recommendedName>
        <fullName evidence="2">Glycoside hydrolase family 31 TIM barrel domain-containing protein</fullName>
    </recommendedName>
</protein>
<dbReference type="STRING" id="1754190.A0A1Y2FPC9"/>
<sequence length="149" mass="16834">MKLGLFYPFVRNHNSISVSDQSRSFSPVRNLFLKSARRALAIHYEVLPYLGPTYKNLDAPLRNLFQFIFHGGVTSFQLKGFKVLTFMLLKEKSGFPSLSLVLTTFDESHTHATIKVLGIENELSGVVVVVEQDKSTTVKFTLQGRCFNC</sequence>
<dbReference type="Gene3D" id="3.20.20.80">
    <property type="entry name" value="Glycosidases"/>
    <property type="match status" value="1"/>
</dbReference>
<organism evidence="3 4">
    <name type="scientific">Neocallimastix californiae</name>
    <dbReference type="NCBI Taxonomy" id="1754190"/>
    <lineage>
        <taxon>Eukaryota</taxon>
        <taxon>Fungi</taxon>
        <taxon>Fungi incertae sedis</taxon>
        <taxon>Chytridiomycota</taxon>
        <taxon>Chytridiomycota incertae sedis</taxon>
        <taxon>Neocallimastigomycetes</taxon>
        <taxon>Neocallimastigales</taxon>
        <taxon>Neocallimastigaceae</taxon>
        <taxon>Neocallimastix</taxon>
    </lineage>
</organism>
<evidence type="ECO:0000256" key="1">
    <source>
        <dbReference type="RuleBase" id="RU361185"/>
    </source>
</evidence>
<dbReference type="Pfam" id="PF01055">
    <property type="entry name" value="Glyco_hydro_31_2nd"/>
    <property type="match status" value="1"/>
</dbReference>
<gene>
    <name evidence="3" type="ORF">LY90DRAFT_498885</name>
</gene>
<evidence type="ECO:0000313" key="4">
    <source>
        <dbReference type="Proteomes" id="UP000193920"/>
    </source>
</evidence>
<dbReference type="GO" id="GO:0005975">
    <property type="term" value="P:carbohydrate metabolic process"/>
    <property type="evidence" value="ECO:0007669"/>
    <property type="project" value="InterPro"/>
</dbReference>
<evidence type="ECO:0000313" key="3">
    <source>
        <dbReference type="EMBL" id="ORY85789.1"/>
    </source>
</evidence>
<name>A0A1Y2FPC9_9FUNG</name>
<evidence type="ECO:0000259" key="2">
    <source>
        <dbReference type="Pfam" id="PF01055"/>
    </source>
</evidence>
<keyword evidence="1" id="KW-0326">Glycosidase</keyword>
<keyword evidence="1" id="KW-0378">Hydrolase</keyword>
<dbReference type="GO" id="GO:0004553">
    <property type="term" value="F:hydrolase activity, hydrolyzing O-glycosyl compounds"/>
    <property type="evidence" value="ECO:0007669"/>
    <property type="project" value="InterPro"/>
</dbReference>
<accession>A0A1Y2FPC9</accession>
<keyword evidence="4" id="KW-1185">Reference proteome</keyword>
<dbReference type="Proteomes" id="UP000193920">
    <property type="component" value="Unassembled WGS sequence"/>
</dbReference>
<comment type="caution">
    <text evidence="3">The sequence shown here is derived from an EMBL/GenBank/DDBJ whole genome shotgun (WGS) entry which is preliminary data.</text>
</comment>
<dbReference type="AlphaFoldDB" id="A0A1Y2FPC9"/>
<reference evidence="3 4" key="1">
    <citation type="submission" date="2016-08" db="EMBL/GenBank/DDBJ databases">
        <title>A Parts List for Fungal Cellulosomes Revealed by Comparative Genomics.</title>
        <authorList>
            <consortium name="DOE Joint Genome Institute"/>
            <person name="Haitjema C.H."/>
            <person name="Gilmore S.P."/>
            <person name="Henske J.K."/>
            <person name="Solomon K.V."/>
            <person name="De Groot R."/>
            <person name="Kuo A."/>
            <person name="Mondo S.J."/>
            <person name="Salamov A.A."/>
            <person name="Labutti K."/>
            <person name="Zhao Z."/>
            <person name="Chiniquy J."/>
            <person name="Barry K."/>
            <person name="Brewer H.M."/>
            <person name="Purvine S.O."/>
            <person name="Wright A.T."/>
            <person name="Boxma B."/>
            <person name="Van Alen T."/>
            <person name="Hackstein J.H."/>
            <person name="Baker S.E."/>
            <person name="Grigoriev I.V."/>
            <person name="O'Malley M.A."/>
        </authorList>
    </citation>
    <scope>NUCLEOTIDE SEQUENCE [LARGE SCALE GENOMIC DNA]</scope>
    <source>
        <strain evidence="3 4">G1</strain>
    </source>
</reference>
<dbReference type="EMBL" id="MCOG01000003">
    <property type="protein sequence ID" value="ORY85789.1"/>
    <property type="molecule type" value="Genomic_DNA"/>
</dbReference>
<comment type="similarity">
    <text evidence="1">Belongs to the glycosyl hydrolase 31 family.</text>
</comment>
<feature type="domain" description="Glycoside hydrolase family 31 TIM barrel" evidence="2">
    <location>
        <begin position="1"/>
        <end position="50"/>
    </location>
</feature>
<proteinExistence type="inferred from homology"/>
<dbReference type="InterPro" id="IPR000322">
    <property type="entry name" value="Glyco_hydro_31_TIM"/>
</dbReference>